<dbReference type="EMBL" id="JARIHO010000034">
    <property type="protein sequence ID" value="KAJ7333317.1"/>
    <property type="molecule type" value="Genomic_DNA"/>
</dbReference>
<dbReference type="InterPro" id="IPR008949">
    <property type="entry name" value="Isoprenoid_synthase_dom_sf"/>
</dbReference>
<dbReference type="SUPFAM" id="SSF48576">
    <property type="entry name" value="Terpenoid synthases"/>
    <property type="match status" value="1"/>
</dbReference>
<proteinExistence type="predicted"/>
<dbReference type="Gene3D" id="1.10.600.10">
    <property type="entry name" value="Farnesyl Diphosphate Synthase"/>
    <property type="match status" value="1"/>
</dbReference>
<name>A0AAD6ZQQ1_9AGAR</name>
<gene>
    <name evidence="1" type="ORF">DFH08DRAFT_939928</name>
</gene>
<sequence>MHLDLPPLNHFPLAREHSRSAEMIAEANLYLSSLRLKTTLLSQAQLEHMRTTDLAGFVPKNVLTEALVCPDGHYDRTLTISRAVILLFIADDCVDSTSEAKRTFFHEIENILNGHPDPCESGVAREIRDVFQTLAVTSTEPEYRQYVRRIREWFRRVVIFSLDQGSTKSMGCDRAEVDPVHPTKISTYLEMRRKNVAGYATAALARYAAGIYVSDEELSDPLLSRCSDLGIDLASYEKEILQEKQSTGRPTVNLVGLILEHGADGRQFTTPSEVKLFIQEEIERYEGMFHASLSTALSDMDDKGVPKSDHRRRWLYILPYIVSGNAWWGQTCGRYNLPGKPVLRKIIHLEGGGDIIEPEPACSKT</sequence>
<reference evidence="1" key="1">
    <citation type="submission" date="2023-03" db="EMBL/GenBank/DDBJ databases">
        <title>Massive genome expansion in bonnet fungi (Mycena s.s.) driven by repeated elements and novel gene families across ecological guilds.</title>
        <authorList>
            <consortium name="Lawrence Berkeley National Laboratory"/>
            <person name="Harder C.B."/>
            <person name="Miyauchi S."/>
            <person name="Viragh M."/>
            <person name="Kuo A."/>
            <person name="Thoen E."/>
            <person name="Andreopoulos B."/>
            <person name="Lu D."/>
            <person name="Skrede I."/>
            <person name="Drula E."/>
            <person name="Henrissat B."/>
            <person name="Morin E."/>
            <person name="Kohler A."/>
            <person name="Barry K."/>
            <person name="LaButti K."/>
            <person name="Morin E."/>
            <person name="Salamov A."/>
            <person name="Lipzen A."/>
            <person name="Mereny Z."/>
            <person name="Hegedus B."/>
            <person name="Baldrian P."/>
            <person name="Stursova M."/>
            <person name="Weitz H."/>
            <person name="Taylor A."/>
            <person name="Grigoriev I.V."/>
            <person name="Nagy L.G."/>
            <person name="Martin F."/>
            <person name="Kauserud H."/>
        </authorList>
    </citation>
    <scope>NUCLEOTIDE SEQUENCE</scope>
    <source>
        <strain evidence="1">CBHHK002</strain>
    </source>
</reference>
<dbReference type="AlphaFoldDB" id="A0AAD6ZQQ1"/>
<dbReference type="Proteomes" id="UP001218218">
    <property type="component" value="Unassembled WGS sequence"/>
</dbReference>
<keyword evidence="2" id="KW-1185">Reference proteome</keyword>
<accession>A0AAD6ZQQ1</accession>
<dbReference type="Pfam" id="PF19086">
    <property type="entry name" value="Terpene_syn_C_2"/>
    <property type="match status" value="1"/>
</dbReference>
<evidence type="ECO:0000313" key="2">
    <source>
        <dbReference type="Proteomes" id="UP001218218"/>
    </source>
</evidence>
<protein>
    <submittedName>
        <fullName evidence="1">Isoprenoid synthase domain-containing protein</fullName>
    </submittedName>
</protein>
<evidence type="ECO:0000313" key="1">
    <source>
        <dbReference type="EMBL" id="KAJ7333317.1"/>
    </source>
</evidence>
<organism evidence="1 2">
    <name type="scientific">Mycena albidolilacea</name>
    <dbReference type="NCBI Taxonomy" id="1033008"/>
    <lineage>
        <taxon>Eukaryota</taxon>
        <taxon>Fungi</taxon>
        <taxon>Dikarya</taxon>
        <taxon>Basidiomycota</taxon>
        <taxon>Agaricomycotina</taxon>
        <taxon>Agaricomycetes</taxon>
        <taxon>Agaricomycetidae</taxon>
        <taxon>Agaricales</taxon>
        <taxon>Marasmiineae</taxon>
        <taxon>Mycenaceae</taxon>
        <taxon>Mycena</taxon>
    </lineage>
</organism>
<comment type="caution">
    <text evidence="1">The sequence shown here is derived from an EMBL/GenBank/DDBJ whole genome shotgun (WGS) entry which is preliminary data.</text>
</comment>